<feature type="compositionally biased region" description="Basic and acidic residues" evidence="5">
    <location>
        <begin position="554"/>
        <end position="564"/>
    </location>
</feature>
<dbReference type="InterPro" id="IPR045263">
    <property type="entry name" value="GLUT"/>
</dbReference>
<dbReference type="InterPro" id="IPR020846">
    <property type="entry name" value="MFS_dom"/>
</dbReference>
<organism evidence="8 9">
    <name type="scientific">Steinernema glaseri</name>
    <dbReference type="NCBI Taxonomy" id="37863"/>
    <lineage>
        <taxon>Eukaryota</taxon>
        <taxon>Metazoa</taxon>
        <taxon>Ecdysozoa</taxon>
        <taxon>Nematoda</taxon>
        <taxon>Chromadorea</taxon>
        <taxon>Rhabditida</taxon>
        <taxon>Tylenchina</taxon>
        <taxon>Panagrolaimomorpha</taxon>
        <taxon>Strongyloidoidea</taxon>
        <taxon>Steinernematidae</taxon>
        <taxon>Steinernema</taxon>
    </lineage>
</organism>
<evidence type="ECO:0000256" key="2">
    <source>
        <dbReference type="ARBA" id="ARBA00022692"/>
    </source>
</evidence>
<feature type="transmembrane region" description="Helical" evidence="6">
    <location>
        <begin position="462"/>
        <end position="485"/>
    </location>
</feature>
<evidence type="ECO:0000313" key="8">
    <source>
        <dbReference type="Proteomes" id="UP000095287"/>
    </source>
</evidence>
<evidence type="ECO:0000256" key="4">
    <source>
        <dbReference type="ARBA" id="ARBA00023136"/>
    </source>
</evidence>
<feature type="transmembrane region" description="Helical" evidence="6">
    <location>
        <begin position="182"/>
        <end position="203"/>
    </location>
</feature>
<dbReference type="PANTHER" id="PTHR23503:SF108">
    <property type="entry name" value="MAJOR FACILITATOR SUPERFAMILY (MFS) PROFILE DOMAIN-CONTAINING PROTEIN"/>
    <property type="match status" value="1"/>
</dbReference>
<proteinExistence type="predicted"/>
<keyword evidence="3 6" id="KW-1133">Transmembrane helix</keyword>
<dbReference type="PROSITE" id="PS00216">
    <property type="entry name" value="SUGAR_TRANSPORT_1"/>
    <property type="match status" value="1"/>
</dbReference>
<feature type="transmembrane region" description="Helical" evidence="6">
    <location>
        <begin position="123"/>
        <end position="143"/>
    </location>
</feature>
<feature type="transmembrane region" description="Helical" evidence="6">
    <location>
        <begin position="155"/>
        <end position="176"/>
    </location>
</feature>
<reference evidence="9" key="1">
    <citation type="submission" date="2016-11" db="UniProtKB">
        <authorList>
            <consortium name="WormBaseParasite"/>
        </authorList>
    </citation>
    <scope>IDENTIFICATION</scope>
</reference>
<dbReference type="PROSITE" id="PS50850">
    <property type="entry name" value="MFS"/>
    <property type="match status" value="1"/>
</dbReference>
<evidence type="ECO:0000313" key="9">
    <source>
        <dbReference type="WBParaSite" id="L893_g25739.t1"/>
    </source>
</evidence>
<protein>
    <submittedName>
        <fullName evidence="9">MFS domain-containing protein</fullName>
    </submittedName>
</protein>
<keyword evidence="4 6" id="KW-0472">Membrane</keyword>
<keyword evidence="8" id="KW-1185">Reference proteome</keyword>
<feature type="transmembrane region" description="Helical" evidence="6">
    <location>
        <begin position="424"/>
        <end position="450"/>
    </location>
</feature>
<dbReference type="GO" id="GO:0016020">
    <property type="term" value="C:membrane"/>
    <property type="evidence" value="ECO:0007669"/>
    <property type="project" value="UniProtKB-SubCell"/>
</dbReference>
<dbReference type="GO" id="GO:0015149">
    <property type="term" value="F:hexose transmembrane transporter activity"/>
    <property type="evidence" value="ECO:0007669"/>
    <property type="project" value="TreeGrafter"/>
</dbReference>
<comment type="subcellular location">
    <subcellularLocation>
        <location evidence="1">Membrane</location>
        <topology evidence="1">Multi-pass membrane protein</topology>
    </subcellularLocation>
</comment>
<dbReference type="SUPFAM" id="SSF103473">
    <property type="entry name" value="MFS general substrate transporter"/>
    <property type="match status" value="1"/>
</dbReference>
<feature type="transmembrane region" description="Helical" evidence="6">
    <location>
        <begin position="369"/>
        <end position="387"/>
    </location>
</feature>
<dbReference type="Gene3D" id="1.20.1250.20">
    <property type="entry name" value="MFS general substrate transporter like domains"/>
    <property type="match status" value="1"/>
</dbReference>
<evidence type="ECO:0000256" key="6">
    <source>
        <dbReference type="SAM" id="Phobius"/>
    </source>
</evidence>
<dbReference type="Proteomes" id="UP000095287">
    <property type="component" value="Unplaced"/>
</dbReference>
<dbReference type="InterPro" id="IPR036259">
    <property type="entry name" value="MFS_trans_sf"/>
</dbReference>
<dbReference type="AlphaFoldDB" id="A0A1I7ZFS0"/>
<dbReference type="PANTHER" id="PTHR23503">
    <property type="entry name" value="SOLUTE CARRIER FAMILY 2"/>
    <property type="match status" value="1"/>
</dbReference>
<dbReference type="Pfam" id="PF00083">
    <property type="entry name" value="Sugar_tr"/>
    <property type="match status" value="1"/>
</dbReference>
<feature type="region of interest" description="Disordered" evidence="5">
    <location>
        <begin position="542"/>
        <end position="564"/>
    </location>
</feature>
<name>A0A1I7ZFS0_9BILA</name>
<evidence type="ECO:0000256" key="1">
    <source>
        <dbReference type="ARBA" id="ARBA00004141"/>
    </source>
</evidence>
<feature type="region of interest" description="Disordered" evidence="5">
    <location>
        <begin position="1"/>
        <end position="25"/>
    </location>
</feature>
<feature type="domain" description="Major facilitator superfamily (MFS) profile" evidence="7">
    <location>
        <begin position="59"/>
        <end position="517"/>
    </location>
</feature>
<feature type="compositionally biased region" description="Polar residues" evidence="5">
    <location>
        <begin position="13"/>
        <end position="25"/>
    </location>
</feature>
<feature type="transmembrane region" description="Helical" evidence="6">
    <location>
        <begin position="215"/>
        <end position="234"/>
    </location>
</feature>
<feature type="transmembrane region" description="Helical" evidence="6">
    <location>
        <begin position="491"/>
        <end position="510"/>
    </location>
</feature>
<feature type="transmembrane region" description="Helical" evidence="6">
    <location>
        <begin position="330"/>
        <end position="349"/>
    </location>
</feature>
<keyword evidence="2 6" id="KW-0812">Transmembrane</keyword>
<sequence>MFTSNSLRRRTFMSFTGSPPPTTQRSSDIILVHGRNVPFHIYHKNHAGSEGKRRQDPARLRKSVVSHELSGYPLCCIANKKDFQEGYSNSYPNTAYLSFQEYINESYIERGNANGLQEWQFTWLWSGILNVWFLGYMFGTFLTPYLTDNYGRKTALLIANIVSLLGTIVATVSIPLRWPELLFFSRIFASSSCGLSFGSLILFLQETTPTEQRGLTSFLSEVAFIATNVLGMGFGMDLILGKYLVGLIGVGAIPGVLAILIILPLKETPKYLLINRNNRHLAMQSLIYYRGDRADNEKVLEEMLKESDDKIGMPIMRAVKEVFARKHLRTAFVIGILALQIVVGIWPIIYLSTDLLEAHFSSDVAQFSSFGFILANFLASLCGMFAVDKFGRRPMIILFGTLNTFSLSGYVIFDRLSAYVDHSFSYGCIVSLVAYGITYGAALGPIAFFITSELTTQRFRSLVQSMVFAVNTANNFIFGFVTLPAYKQFDVWSFIPLFIIPSVLCIIYLARNMPETKGREIHQIVEDMARVKSMVSYSKISPSRSLESGSNVVEEEKSEMTTKL</sequence>
<accession>A0A1I7ZFS0</accession>
<evidence type="ECO:0000259" key="7">
    <source>
        <dbReference type="PROSITE" id="PS50850"/>
    </source>
</evidence>
<evidence type="ECO:0000256" key="3">
    <source>
        <dbReference type="ARBA" id="ARBA00022989"/>
    </source>
</evidence>
<feature type="transmembrane region" description="Helical" evidence="6">
    <location>
        <begin position="240"/>
        <end position="263"/>
    </location>
</feature>
<dbReference type="InterPro" id="IPR005829">
    <property type="entry name" value="Sugar_transporter_CS"/>
</dbReference>
<evidence type="ECO:0000256" key="5">
    <source>
        <dbReference type="SAM" id="MobiDB-lite"/>
    </source>
</evidence>
<dbReference type="InterPro" id="IPR005828">
    <property type="entry name" value="MFS_sugar_transport-like"/>
</dbReference>
<feature type="compositionally biased region" description="Polar residues" evidence="5">
    <location>
        <begin position="542"/>
        <end position="551"/>
    </location>
</feature>
<dbReference type="WBParaSite" id="L893_g25739.t1">
    <property type="protein sequence ID" value="L893_g25739.t1"/>
    <property type="gene ID" value="L893_g25739"/>
</dbReference>
<feature type="transmembrane region" description="Helical" evidence="6">
    <location>
        <begin position="394"/>
        <end position="412"/>
    </location>
</feature>